<evidence type="ECO:0000313" key="4">
    <source>
        <dbReference type="Proteomes" id="UP000076935"/>
    </source>
</evidence>
<accession>A0A177LBY8</accession>
<name>A0A177LBY8_9BACI</name>
<dbReference type="GO" id="GO:0030420">
    <property type="term" value="P:establishment of competence for transformation"/>
    <property type="evidence" value="ECO:0007669"/>
    <property type="project" value="UniProtKB-KW"/>
</dbReference>
<dbReference type="GO" id="GO:0009986">
    <property type="term" value="C:cell surface"/>
    <property type="evidence" value="ECO:0007669"/>
    <property type="project" value="UniProtKB-SubCell"/>
</dbReference>
<evidence type="ECO:0000313" key="3">
    <source>
        <dbReference type="EMBL" id="OAH62705.1"/>
    </source>
</evidence>
<organism evidence="3 4">
    <name type="scientific">Domibacillus aminovorans</name>
    <dbReference type="NCBI Taxonomy" id="29332"/>
    <lineage>
        <taxon>Bacteria</taxon>
        <taxon>Bacillati</taxon>
        <taxon>Bacillota</taxon>
        <taxon>Bacilli</taxon>
        <taxon>Bacillales</taxon>
        <taxon>Bacillaceae</taxon>
        <taxon>Domibacillus</taxon>
    </lineage>
</organism>
<dbReference type="Pfam" id="PF07963">
    <property type="entry name" value="N_methyl"/>
    <property type="match status" value="1"/>
</dbReference>
<gene>
    <name evidence="3" type="ORF">AWH49_08545</name>
</gene>
<dbReference type="NCBIfam" id="TIGR02532">
    <property type="entry name" value="IV_pilin_GFxxxE"/>
    <property type="match status" value="1"/>
</dbReference>
<dbReference type="InterPro" id="IPR012902">
    <property type="entry name" value="N_methyl_site"/>
</dbReference>
<protein>
    <recommendedName>
        <fullName evidence="5">Prepilin-type N-terminal cleavage/methylation domain-containing protein</fullName>
    </recommendedName>
</protein>
<evidence type="ECO:0000256" key="1">
    <source>
        <dbReference type="ARBA" id="ARBA00004241"/>
    </source>
</evidence>
<dbReference type="AlphaFoldDB" id="A0A177LBY8"/>
<keyword evidence="2" id="KW-0178">Competence</keyword>
<reference evidence="3 4" key="1">
    <citation type="submission" date="2016-01" db="EMBL/GenBank/DDBJ databases">
        <title>Investigation of taxonomic status of Bacillus aminovorans.</title>
        <authorList>
            <person name="Verma A."/>
            <person name="Pal Y."/>
            <person name="Krishnamurthi S."/>
        </authorList>
    </citation>
    <scope>NUCLEOTIDE SEQUENCE [LARGE SCALE GENOMIC DNA]</scope>
    <source>
        <strain evidence="3 4">DSM 1314</strain>
    </source>
</reference>
<dbReference type="EMBL" id="LQWY01000005">
    <property type="protein sequence ID" value="OAH62705.1"/>
    <property type="molecule type" value="Genomic_DNA"/>
</dbReference>
<comment type="subcellular location">
    <subcellularLocation>
        <location evidence="1">Cell surface</location>
    </subcellularLocation>
</comment>
<sequence length="137" mass="15441">MNKRMKKNMSNDGMTLIEILLSIVILTIVVLSFSTMFIQSARTNQQTESRMDATYVAQTCIEEVIHKSIENSTICPVTKAVTPVQGYDQTYQGTVDVFYVNINIANQSGKAIVKVFRSEEEADQNQNPQAQMETIIR</sequence>
<dbReference type="Proteomes" id="UP000076935">
    <property type="component" value="Unassembled WGS sequence"/>
</dbReference>
<comment type="caution">
    <text evidence="3">The sequence shown here is derived from an EMBL/GenBank/DDBJ whole genome shotgun (WGS) entry which is preliminary data.</text>
</comment>
<dbReference type="RefSeq" id="WP_051927815.1">
    <property type="nucleotide sequence ID" value="NZ_JBCNAN010000033.1"/>
</dbReference>
<keyword evidence="4" id="KW-1185">Reference proteome</keyword>
<evidence type="ECO:0008006" key="5">
    <source>
        <dbReference type="Google" id="ProtNLM"/>
    </source>
</evidence>
<evidence type="ECO:0000256" key="2">
    <source>
        <dbReference type="ARBA" id="ARBA00023287"/>
    </source>
</evidence>
<proteinExistence type="predicted"/>